<dbReference type="EMBL" id="JADIMK010000008">
    <property type="protein sequence ID" value="MBO8454990.1"/>
    <property type="molecule type" value="Genomic_DNA"/>
</dbReference>
<evidence type="ECO:0000256" key="2">
    <source>
        <dbReference type="ARBA" id="ARBA00022485"/>
    </source>
</evidence>
<dbReference type="GO" id="GO:0046872">
    <property type="term" value="F:metal ion binding"/>
    <property type="evidence" value="ECO:0007669"/>
    <property type="project" value="UniProtKB-KW"/>
</dbReference>
<dbReference type="Gene3D" id="3.20.20.70">
    <property type="entry name" value="Aldolase class I"/>
    <property type="match status" value="1"/>
</dbReference>
<dbReference type="SUPFAM" id="SSF102114">
    <property type="entry name" value="Radical SAM enzymes"/>
    <property type="match status" value="1"/>
</dbReference>
<dbReference type="GO" id="GO:0003824">
    <property type="term" value="F:catalytic activity"/>
    <property type="evidence" value="ECO:0007669"/>
    <property type="project" value="InterPro"/>
</dbReference>
<dbReference type="InterPro" id="IPR040084">
    <property type="entry name" value="GTPase_Obg"/>
</dbReference>
<dbReference type="InterPro" id="IPR007197">
    <property type="entry name" value="rSAM"/>
</dbReference>
<dbReference type="AlphaFoldDB" id="A0A9D9HJH6"/>
<gene>
    <name evidence="8" type="ORF">IAC08_01120</name>
</gene>
<dbReference type="PANTHER" id="PTHR43787">
    <property type="entry name" value="FEMO COFACTOR BIOSYNTHESIS PROTEIN NIFB-RELATED"/>
    <property type="match status" value="1"/>
</dbReference>
<evidence type="ECO:0000256" key="4">
    <source>
        <dbReference type="ARBA" id="ARBA00022723"/>
    </source>
</evidence>
<comment type="caution">
    <text evidence="8">The sequence shown here is derived from an EMBL/GenBank/DDBJ whole genome shotgun (WGS) entry which is preliminary data.</text>
</comment>
<dbReference type="GO" id="GO:0051539">
    <property type="term" value="F:4 iron, 4 sulfur cluster binding"/>
    <property type="evidence" value="ECO:0007669"/>
    <property type="project" value="UniProtKB-KW"/>
</dbReference>
<feature type="domain" description="Radical SAM core" evidence="7">
    <location>
        <begin position="33"/>
        <end position="178"/>
    </location>
</feature>
<evidence type="ECO:0000256" key="5">
    <source>
        <dbReference type="ARBA" id="ARBA00023004"/>
    </source>
</evidence>
<proteinExistence type="predicted"/>
<evidence type="ECO:0000256" key="6">
    <source>
        <dbReference type="ARBA" id="ARBA00023014"/>
    </source>
</evidence>
<dbReference type="Pfam" id="PF04055">
    <property type="entry name" value="Radical_SAM"/>
    <property type="match status" value="1"/>
</dbReference>
<reference evidence="8" key="1">
    <citation type="submission" date="2020-10" db="EMBL/GenBank/DDBJ databases">
        <authorList>
            <person name="Gilroy R."/>
        </authorList>
    </citation>
    <scope>NUCLEOTIDE SEQUENCE</scope>
    <source>
        <strain evidence="8">B1-3475</strain>
    </source>
</reference>
<evidence type="ECO:0000256" key="1">
    <source>
        <dbReference type="ARBA" id="ARBA00001966"/>
    </source>
</evidence>
<sequence>MLHFEQIAFGPIHSRRLGSSLGVNVLPVEGKLCNFDCIYCECGWNRDGMPAGRRIFPGPDDVRKALSSKLEKCSEDGIAIDSITFSGNGEPTLNPYFPAIIDVTLELRDRYYPQSKVSVLSNAVMACREEIFSALEKVDNPIMKIDAATDAAVKAINRPAGGYSLEKVICALERFKGNFILQTMFLKSPDFDSSSPEELSGWIDIVRRLRPREIMVYTIDRETPMKGLQKFTAAQMEEMVRPLADEGFMIQIRG</sequence>
<keyword evidence="3" id="KW-0949">S-adenosyl-L-methionine</keyword>
<dbReference type="Proteomes" id="UP000823617">
    <property type="component" value="Unassembled WGS sequence"/>
</dbReference>
<evidence type="ECO:0000313" key="8">
    <source>
        <dbReference type="EMBL" id="MBO8454990.1"/>
    </source>
</evidence>
<keyword evidence="2" id="KW-0004">4Fe-4S</keyword>
<keyword evidence="4" id="KW-0479">Metal-binding</keyword>
<keyword evidence="5" id="KW-0408">Iron</keyword>
<dbReference type="SFLD" id="SFLDG01083">
    <property type="entry name" value="Uncharacterised_Radical_SAM_Su"/>
    <property type="match status" value="1"/>
</dbReference>
<dbReference type="InterPro" id="IPR058240">
    <property type="entry name" value="rSAM_sf"/>
</dbReference>
<dbReference type="PANTHER" id="PTHR43787:SF11">
    <property type="entry name" value="UPF0026 PROTEIN SLR1464"/>
    <property type="match status" value="1"/>
</dbReference>
<reference evidence="8" key="2">
    <citation type="journal article" date="2021" name="PeerJ">
        <title>Extensive microbial diversity within the chicken gut microbiome revealed by metagenomics and culture.</title>
        <authorList>
            <person name="Gilroy R."/>
            <person name="Ravi A."/>
            <person name="Getino M."/>
            <person name="Pursley I."/>
            <person name="Horton D.L."/>
            <person name="Alikhan N.F."/>
            <person name="Baker D."/>
            <person name="Gharbi K."/>
            <person name="Hall N."/>
            <person name="Watson M."/>
            <person name="Adriaenssens E.M."/>
            <person name="Foster-Nyarko E."/>
            <person name="Jarju S."/>
            <person name="Secka A."/>
            <person name="Antonio M."/>
            <person name="Oren A."/>
            <person name="Chaudhuri R.R."/>
            <person name="La Ragione R."/>
            <person name="Hildebrand F."/>
            <person name="Pallen M.J."/>
        </authorList>
    </citation>
    <scope>NUCLEOTIDE SEQUENCE</scope>
    <source>
        <strain evidence="8">B1-3475</strain>
    </source>
</reference>
<dbReference type="CDD" id="cd01335">
    <property type="entry name" value="Radical_SAM"/>
    <property type="match status" value="1"/>
</dbReference>
<accession>A0A9D9HJH6</accession>
<organism evidence="8 9">
    <name type="scientific">Candidatus Cryptobacteroides intestinigallinarum</name>
    <dbReference type="NCBI Taxonomy" id="2840767"/>
    <lineage>
        <taxon>Bacteria</taxon>
        <taxon>Pseudomonadati</taxon>
        <taxon>Bacteroidota</taxon>
        <taxon>Bacteroidia</taxon>
        <taxon>Bacteroidales</taxon>
        <taxon>Candidatus Cryptobacteroides</taxon>
    </lineage>
</organism>
<protein>
    <submittedName>
        <fullName evidence="8">Radical SAM protein</fullName>
    </submittedName>
</protein>
<keyword evidence="6" id="KW-0411">Iron-sulfur</keyword>
<dbReference type="InterPro" id="IPR013785">
    <property type="entry name" value="Aldolase_TIM"/>
</dbReference>
<evidence type="ECO:0000259" key="7">
    <source>
        <dbReference type="Pfam" id="PF04055"/>
    </source>
</evidence>
<dbReference type="SFLD" id="SFLDS00029">
    <property type="entry name" value="Radical_SAM"/>
    <property type="match status" value="1"/>
</dbReference>
<evidence type="ECO:0000313" key="9">
    <source>
        <dbReference type="Proteomes" id="UP000823617"/>
    </source>
</evidence>
<name>A0A9D9HJH6_9BACT</name>
<comment type="cofactor">
    <cofactor evidence="1">
        <name>[4Fe-4S] cluster</name>
        <dbReference type="ChEBI" id="CHEBI:49883"/>
    </cofactor>
</comment>
<evidence type="ECO:0000256" key="3">
    <source>
        <dbReference type="ARBA" id="ARBA00022691"/>
    </source>
</evidence>